<dbReference type="Pfam" id="PF10052">
    <property type="entry name" value="DUF2288"/>
    <property type="match status" value="1"/>
</dbReference>
<dbReference type="HOGENOM" id="CLU_137225_1_0_7"/>
<dbReference type="InterPro" id="IPR018741">
    <property type="entry name" value="DUF2288"/>
</dbReference>
<name>A5GD43_GEOUR</name>
<reference evidence="1 2" key="1">
    <citation type="submission" date="2007-05" db="EMBL/GenBank/DDBJ databases">
        <title>Complete sequence of Geobacter uraniireducens Rf4.</title>
        <authorList>
            <consortium name="US DOE Joint Genome Institute"/>
            <person name="Copeland A."/>
            <person name="Lucas S."/>
            <person name="Lapidus A."/>
            <person name="Barry K."/>
            <person name="Detter J.C."/>
            <person name="Glavina del Rio T."/>
            <person name="Hammon N."/>
            <person name="Israni S."/>
            <person name="Dalin E."/>
            <person name="Tice H."/>
            <person name="Pitluck S."/>
            <person name="Chertkov O."/>
            <person name="Brettin T."/>
            <person name="Bruce D."/>
            <person name="Han C."/>
            <person name="Schmutz J."/>
            <person name="Larimer F."/>
            <person name="Land M."/>
            <person name="Hauser L."/>
            <person name="Kyrpides N."/>
            <person name="Mikhailova N."/>
            <person name="Shelobolina E."/>
            <person name="Aklujkar M."/>
            <person name="Lovley D."/>
            <person name="Richardson P."/>
        </authorList>
    </citation>
    <scope>NUCLEOTIDE SEQUENCE [LARGE SCALE GENOMIC DNA]</scope>
    <source>
        <strain evidence="1 2">Rf4</strain>
    </source>
</reference>
<keyword evidence="2" id="KW-1185">Reference proteome</keyword>
<dbReference type="AlphaFoldDB" id="A5GD43"/>
<organism evidence="1 2">
    <name type="scientific">Geotalea uraniireducens (strain Rf4)</name>
    <name type="common">Geobacter uraniireducens</name>
    <dbReference type="NCBI Taxonomy" id="351605"/>
    <lineage>
        <taxon>Bacteria</taxon>
        <taxon>Pseudomonadati</taxon>
        <taxon>Thermodesulfobacteriota</taxon>
        <taxon>Desulfuromonadia</taxon>
        <taxon>Geobacterales</taxon>
        <taxon>Geobacteraceae</taxon>
        <taxon>Geotalea</taxon>
    </lineage>
</organism>
<dbReference type="EMBL" id="CP000698">
    <property type="protein sequence ID" value="ABQ24499.1"/>
    <property type="molecule type" value="Genomic_DNA"/>
</dbReference>
<gene>
    <name evidence="1" type="ordered locus">Gura_0283</name>
</gene>
<evidence type="ECO:0000313" key="1">
    <source>
        <dbReference type="EMBL" id="ABQ24499.1"/>
    </source>
</evidence>
<sequence length="100" mass="11002">MTPTREELAATVDVAEWRLLRGHLERGGLIVVDRELDLVEAGVRVANDDSATIGSWIEAGKLAKPSAEQIAEWDAADEKKFRMLIISPYILIQDEGLTVG</sequence>
<dbReference type="KEGG" id="gur:Gura_0283"/>
<evidence type="ECO:0000313" key="2">
    <source>
        <dbReference type="Proteomes" id="UP000006695"/>
    </source>
</evidence>
<dbReference type="RefSeq" id="WP_011937226.1">
    <property type="nucleotide sequence ID" value="NC_009483.1"/>
</dbReference>
<dbReference type="STRING" id="351605.Gura_0283"/>
<proteinExistence type="predicted"/>
<accession>A5GD43</accession>
<dbReference type="Proteomes" id="UP000006695">
    <property type="component" value="Chromosome"/>
</dbReference>
<protein>
    <submittedName>
        <fullName evidence="1">Uncharacterized small conserved protein-like protein</fullName>
    </submittedName>
</protein>
<dbReference type="OrthoDB" id="428307at2"/>